<evidence type="ECO:0000256" key="6">
    <source>
        <dbReference type="ARBA" id="ARBA00023136"/>
    </source>
</evidence>
<accession>A0AAE0SEM4</accession>
<dbReference type="GO" id="GO:0005886">
    <property type="term" value="C:plasma membrane"/>
    <property type="evidence" value="ECO:0007669"/>
    <property type="project" value="UniProtKB-SubCell"/>
</dbReference>
<reference evidence="12" key="2">
    <citation type="journal article" date="2021" name="Genome Biol. Evol.">
        <title>Developing a high-quality reference genome for a parasitic bivalve with doubly uniparental inheritance (Bivalvia: Unionida).</title>
        <authorList>
            <person name="Smith C.H."/>
        </authorList>
    </citation>
    <scope>NUCLEOTIDE SEQUENCE</scope>
    <source>
        <strain evidence="12">CHS0354</strain>
        <tissue evidence="12">Mantle</tissue>
    </source>
</reference>
<keyword evidence="3 10" id="KW-0812">Transmembrane</keyword>
<reference evidence="12" key="1">
    <citation type="journal article" date="2021" name="Genome Biol. Evol.">
        <title>A High-Quality Reference Genome for a Parasitic Bivalve with Doubly Uniparental Inheritance (Bivalvia: Unionida).</title>
        <authorList>
            <person name="Smith C.H."/>
        </authorList>
    </citation>
    <scope>NUCLEOTIDE SEQUENCE</scope>
    <source>
        <strain evidence="12">CHS0354</strain>
    </source>
</reference>
<dbReference type="AlphaFoldDB" id="A0AAE0SEM4"/>
<evidence type="ECO:0000256" key="9">
    <source>
        <dbReference type="ARBA" id="ARBA00023224"/>
    </source>
</evidence>
<evidence type="ECO:0000256" key="8">
    <source>
        <dbReference type="ARBA" id="ARBA00023180"/>
    </source>
</evidence>
<evidence type="ECO:0000313" key="12">
    <source>
        <dbReference type="EMBL" id="KAK3590269.1"/>
    </source>
</evidence>
<dbReference type="GO" id="GO:0004930">
    <property type="term" value="F:G protein-coupled receptor activity"/>
    <property type="evidence" value="ECO:0007669"/>
    <property type="project" value="UniProtKB-KW"/>
</dbReference>
<reference evidence="12" key="3">
    <citation type="submission" date="2023-05" db="EMBL/GenBank/DDBJ databases">
        <authorList>
            <person name="Smith C.H."/>
        </authorList>
    </citation>
    <scope>NUCLEOTIDE SEQUENCE</scope>
    <source>
        <strain evidence="12">CHS0354</strain>
        <tissue evidence="12">Mantle</tissue>
    </source>
</reference>
<name>A0AAE0SEM4_9BIVA</name>
<feature type="transmembrane region" description="Helical" evidence="10">
    <location>
        <begin position="147"/>
        <end position="172"/>
    </location>
</feature>
<dbReference type="Gene3D" id="1.20.1070.10">
    <property type="entry name" value="Rhodopsin 7-helix transmembrane proteins"/>
    <property type="match status" value="1"/>
</dbReference>
<feature type="transmembrane region" description="Helical" evidence="10">
    <location>
        <begin position="29"/>
        <end position="48"/>
    </location>
</feature>
<comment type="subcellular location">
    <subcellularLocation>
        <location evidence="1">Cell membrane</location>
        <topology evidence="1">Multi-pass membrane protein</topology>
    </subcellularLocation>
</comment>
<dbReference type="PANTHER" id="PTHR24248">
    <property type="entry name" value="ADRENERGIC RECEPTOR-RELATED G-PROTEIN COUPLED RECEPTOR"/>
    <property type="match status" value="1"/>
</dbReference>
<dbReference type="Proteomes" id="UP001195483">
    <property type="component" value="Unassembled WGS sequence"/>
</dbReference>
<dbReference type="PANTHER" id="PTHR24248:SF174">
    <property type="entry name" value="TYRAMINE_OCTOPAMINE RECEPTOR"/>
    <property type="match status" value="1"/>
</dbReference>
<gene>
    <name evidence="12" type="ORF">CHS0354_041347</name>
</gene>
<keyword evidence="6 10" id="KW-0472">Membrane</keyword>
<sequence length="298" mass="33200">MDKMTMNNSGTYATTLDPFTDVKIKLHNILAILAIFLWMLVTILGNAVGDGFFGNVLYNLWLTSDVLLCTASILCIRAIALDRYWAIHDPINYAQKRTVKRVLVTIAIVWVFSAIISVPPLLGWNDRGGSMSDSFTGRCALTGEKGYVAYSALGSFYIPFIIMSFVYLKIYLATNMRLRERAQNAKGKLAIVKNTSYPSVATAPNCIDEGESDEPSPMVNDPDTLSSPRSPLFIYQDQFKLRNNNCETLQQMQHFFRRKAKNFSLQGAKGNANTGNHNGCVCTVLAPFFPSLCYLTIL</sequence>
<evidence type="ECO:0000256" key="7">
    <source>
        <dbReference type="ARBA" id="ARBA00023170"/>
    </source>
</evidence>
<proteinExistence type="predicted"/>
<keyword evidence="2" id="KW-1003">Cell membrane</keyword>
<keyword evidence="5" id="KW-0297">G-protein coupled receptor</keyword>
<keyword evidence="7" id="KW-0675">Receptor</keyword>
<evidence type="ECO:0000256" key="3">
    <source>
        <dbReference type="ARBA" id="ARBA00022692"/>
    </source>
</evidence>
<dbReference type="InterPro" id="IPR000276">
    <property type="entry name" value="GPCR_Rhodpsn"/>
</dbReference>
<feature type="domain" description="G-protein coupled receptors family 1 profile" evidence="11">
    <location>
        <begin position="1"/>
        <end position="171"/>
    </location>
</feature>
<evidence type="ECO:0000256" key="10">
    <source>
        <dbReference type="SAM" id="Phobius"/>
    </source>
</evidence>
<keyword evidence="9" id="KW-0807">Transducer</keyword>
<evidence type="ECO:0000259" key="11">
    <source>
        <dbReference type="PROSITE" id="PS50262"/>
    </source>
</evidence>
<keyword evidence="13" id="KW-1185">Reference proteome</keyword>
<keyword evidence="8" id="KW-0325">Glycoprotein</keyword>
<feature type="transmembrane region" description="Helical" evidence="10">
    <location>
        <begin position="60"/>
        <end position="81"/>
    </location>
</feature>
<evidence type="ECO:0000256" key="1">
    <source>
        <dbReference type="ARBA" id="ARBA00004651"/>
    </source>
</evidence>
<evidence type="ECO:0000313" key="13">
    <source>
        <dbReference type="Proteomes" id="UP001195483"/>
    </source>
</evidence>
<dbReference type="SUPFAM" id="SSF81321">
    <property type="entry name" value="Family A G protein-coupled receptor-like"/>
    <property type="match status" value="1"/>
</dbReference>
<comment type="caution">
    <text evidence="12">The sequence shown here is derived from an EMBL/GenBank/DDBJ whole genome shotgun (WGS) entry which is preliminary data.</text>
</comment>
<dbReference type="InterPro" id="IPR017452">
    <property type="entry name" value="GPCR_Rhodpsn_7TM"/>
</dbReference>
<dbReference type="PROSITE" id="PS50262">
    <property type="entry name" value="G_PROTEIN_RECEP_F1_2"/>
    <property type="match status" value="1"/>
</dbReference>
<dbReference type="PRINTS" id="PR00237">
    <property type="entry name" value="GPCRRHODOPSN"/>
</dbReference>
<evidence type="ECO:0000256" key="4">
    <source>
        <dbReference type="ARBA" id="ARBA00022989"/>
    </source>
</evidence>
<protein>
    <recommendedName>
        <fullName evidence="11">G-protein coupled receptors family 1 profile domain-containing protein</fullName>
    </recommendedName>
</protein>
<evidence type="ECO:0000256" key="5">
    <source>
        <dbReference type="ARBA" id="ARBA00023040"/>
    </source>
</evidence>
<keyword evidence="4 10" id="KW-1133">Transmembrane helix</keyword>
<feature type="transmembrane region" description="Helical" evidence="10">
    <location>
        <begin position="102"/>
        <end position="122"/>
    </location>
</feature>
<organism evidence="12 13">
    <name type="scientific">Potamilus streckersoni</name>
    <dbReference type="NCBI Taxonomy" id="2493646"/>
    <lineage>
        <taxon>Eukaryota</taxon>
        <taxon>Metazoa</taxon>
        <taxon>Spiralia</taxon>
        <taxon>Lophotrochozoa</taxon>
        <taxon>Mollusca</taxon>
        <taxon>Bivalvia</taxon>
        <taxon>Autobranchia</taxon>
        <taxon>Heteroconchia</taxon>
        <taxon>Palaeoheterodonta</taxon>
        <taxon>Unionida</taxon>
        <taxon>Unionoidea</taxon>
        <taxon>Unionidae</taxon>
        <taxon>Ambleminae</taxon>
        <taxon>Lampsilini</taxon>
        <taxon>Potamilus</taxon>
    </lineage>
</organism>
<dbReference type="Pfam" id="PF00001">
    <property type="entry name" value="7tm_1"/>
    <property type="match status" value="1"/>
</dbReference>
<evidence type="ECO:0000256" key="2">
    <source>
        <dbReference type="ARBA" id="ARBA00022475"/>
    </source>
</evidence>
<dbReference type="EMBL" id="JAEAOA010002345">
    <property type="protein sequence ID" value="KAK3590269.1"/>
    <property type="molecule type" value="Genomic_DNA"/>
</dbReference>